<dbReference type="Proteomes" id="UP000005824">
    <property type="component" value="Unassembled WGS sequence"/>
</dbReference>
<sequence>MRLPLFLLALATALSLHAEPLAPIPLWPNAAPGALGDKDDDIPTLTAFLPSPDKATGAAIVICPGGGYGGLAPHEGKGYAEWLAENGIAGLVLKYRLGSHGYRHPAMLNDAARAVRLARSKAGEWHIDVKRVGIMGSSAGGHLASTLLTHFDAGKTDDADPIERFSSRPDIGILCYPVITMGPFTHGGSKKNLLGDNPPQELVDLLSNEKHVTKDTPPTFLFHTYEDNAVKVENSLMFAKALHDAGVPFDLHIYQKGAHGMGLGGGHAGGPHHPWVADCLYWLKVQGFAK</sequence>
<name>B4DAV9_9BACT</name>
<gene>
    <name evidence="4" type="ORF">CfE428DRAFT_6050</name>
</gene>
<comment type="caution">
    <text evidence="4">The sequence shown here is derived from an EMBL/GenBank/DDBJ whole genome shotgun (WGS) entry which is preliminary data.</text>
</comment>
<dbReference type="PANTHER" id="PTHR48081">
    <property type="entry name" value="AB HYDROLASE SUPERFAMILY PROTEIN C4A8.06C"/>
    <property type="match status" value="1"/>
</dbReference>
<organism evidence="4 5">
    <name type="scientific">Chthoniobacter flavus Ellin428</name>
    <dbReference type="NCBI Taxonomy" id="497964"/>
    <lineage>
        <taxon>Bacteria</taxon>
        <taxon>Pseudomonadati</taxon>
        <taxon>Verrucomicrobiota</taxon>
        <taxon>Spartobacteria</taxon>
        <taxon>Chthoniobacterales</taxon>
        <taxon>Chthoniobacteraceae</taxon>
        <taxon>Chthoniobacter</taxon>
    </lineage>
</organism>
<evidence type="ECO:0000259" key="3">
    <source>
        <dbReference type="Pfam" id="PF20434"/>
    </source>
</evidence>
<dbReference type="Pfam" id="PF20434">
    <property type="entry name" value="BD-FAE"/>
    <property type="match status" value="1"/>
</dbReference>
<reference evidence="4 5" key="1">
    <citation type="journal article" date="2011" name="J. Bacteriol.">
        <title>Genome sequence of Chthoniobacter flavus Ellin428, an aerobic heterotrophic soil bacterium.</title>
        <authorList>
            <person name="Kant R."/>
            <person name="van Passel M.W."/>
            <person name="Palva A."/>
            <person name="Lucas S."/>
            <person name="Lapidus A."/>
            <person name="Glavina Del Rio T."/>
            <person name="Dalin E."/>
            <person name="Tice H."/>
            <person name="Bruce D."/>
            <person name="Goodwin L."/>
            <person name="Pitluck S."/>
            <person name="Larimer F.W."/>
            <person name="Land M.L."/>
            <person name="Hauser L."/>
            <person name="Sangwan P."/>
            <person name="de Vos W.M."/>
            <person name="Janssen P.H."/>
            <person name="Smidt H."/>
        </authorList>
    </citation>
    <scope>NUCLEOTIDE SEQUENCE [LARGE SCALE GENOMIC DNA]</scope>
    <source>
        <strain evidence="4 5">Ellin428</strain>
    </source>
</reference>
<keyword evidence="1 4" id="KW-0378">Hydrolase</keyword>
<keyword evidence="5" id="KW-1185">Reference proteome</keyword>
<feature type="signal peptide" evidence="2">
    <location>
        <begin position="1"/>
        <end position="18"/>
    </location>
</feature>
<protein>
    <submittedName>
        <fullName evidence="4">Alpha/beta hydrolase</fullName>
    </submittedName>
</protein>
<evidence type="ECO:0000313" key="5">
    <source>
        <dbReference type="Proteomes" id="UP000005824"/>
    </source>
</evidence>
<evidence type="ECO:0000256" key="1">
    <source>
        <dbReference type="ARBA" id="ARBA00022801"/>
    </source>
</evidence>
<dbReference type="EMBL" id="ABVL01000033">
    <property type="protein sequence ID" value="EDY16431.1"/>
    <property type="molecule type" value="Genomic_DNA"/>
</dbReference>
<dbReference type="SUPFAM" id="SSF53474">
    <property type="entry name" value="alpha/beta-Hydrolases"/>
    <property type="match status" value="1"/>
</dbReference>
<dbReference type="InterPro" id="IPR029058">
    <property type="entry name" value="AB_hydrolase_fold"/>
</dbReference>
<keyword evidence="2" id="KW-0732">Signal</keyword>
<dbReference type="InterPro" id="IPR050300">
    <property type="entry name" value="GDXG_lipolytic_enzyme"/>
</dbReference>
<feature type="domain" description="BD-FAE-like" evidence="3">
    <location>
        <begin position="48"/>
        <end position="242"/>
    </location>
</feature>
<dbReference type="PANTHER" id="PTHR48081:SF6">
    <property type="entry name" value="PEPTIDASE S9 PROLYL OLIGOPEPTIDASE CATALYTIC DOMAIN-CONTAINING PROTEIN"/>
    <property type="match status" value="1"/>
</dbReference>
<evidence type="ECO:0000313" key="4">
    <source>
        <dbReference type="EMBL" id="EDY16431.1"/>
    </source>
</evidence>
<evidence type="ECO:0000256" key="2">
    <source>
        <dbReference type="SAM" id="SignalP"/>
    </source>
</evidence>
<accession>B4DAV9</accession>
<dbReference type="AlphaFoldDB" id="B4DAV9"/>
<proteinExistence type="predicted"/>
<dbReference type="GO" id="GO:0016787">
    <property type="term" value="F:hydrolase activity"/>
    <property type="evidence" value="ECO:0007669"/>
    <property type="project" value="UniProtKB-KW"/>
</dbReference>
<feature type="chain" id="PRO_5002800664" evidence="2">
    <location>
        <begin position="19"/>
        <end position="290"/>
    </location>
</feature>
<dbReference type="InParanoid" id="B4DAV9"/>
<dbReference type="STRING" id="497964.CfE428DRAFT_6050"/>
<dbReference type="Gene3D" id="3.40.50.1820">
    <property type="entry name" value="alpha/beta hydrolase"/>
    <property type="match status" value="1"/>
</dbReference>
<dbReference type="RefSeq" id="WP_006983369.1">
    <property type="nucleotide sequence ID" value="NZ_ABVL01000033.1"/>
</dbReference>
<dbReference type="eggNOG" id="COG0657">
    <property type="taxonomic scope" value="Bacteria"/>
</dbReference>
<dbReference type="InterPro" id="IPR049492">
    <property type="entry name" value="BD-FAE-like_dom"/>
</dbReference>